<name>A0A934V6K9_9PSEU</name>
<dbReference type="AlphaFoldDB" id="A0A934V6K9"/>
<protein>
    <submittedName>
        <fullName evidence="1">DUF1772 domain-containing protein</fullName>
    </submittedName>
</protein>
<organism evidence="1 2">
    <name type="scientific">Prauserella cavernicola</name>
    <dbReference type="NCBI Taxonomy" id="2800127"/>
    <lineage>
        <taxon>Bacteria</taxon>
        <taxon>Bacillati</taxon>
        <taxon>Actinomycetota</taxon>
        <taxon>Actinomycetes</taxon>
        <taxon>Pseudonocardiales</taxon>
        <taxon>Pseudonocardiaceae</taxon>
        <taxon>Prauserella</taxon>
    </lineage>
</organism>
<dbReference type="Proteomes" id="UP000635245">
    <property type="component" value="Unassembled WGS sequence"/>
</dbReference>
<gene>
    <name evidence="1" type="ORF">JHE00_25250</name>
</gene>
<proteinExistence type="predicted"/>
<keyword evidence="2" id="KW-1185">Reference proteome</keyword>
<dbReference type="EMBL" id="JAENJH010000007">
    <property type="protein sequence ID" value="MBK1787647.1"/>
    <property type="molecule type" value="Genomic_DNA"/>
</dbReference>
<reference evidence="1" key="1">
    <citation type="submission" date="2020-12" db="EMBL/GenBank/DDBJ databases">
        <title>Prauserella sp. ASG 168, a novel actinomycete isolated from cave rock.</title>
        <authorList>
            <person name="Suriyachadkun C."/>
        </authorList>
    </citation>
    <scope>NUCLEOTIDE SEQUENCE</scope>
    <source>
        <strain evidence="1">ASG 168</strain>
    </source>
</reference>
<dbReference type="RefSeq" id="WP_200322494.1">
    <property type="nucleotide sequence ID" value="NZ_JAENJH010000007.1"/>
</dbReference>
<accession>A0A934V6K9</accession>
<comment type="caution">
    <text evidence="1">The sequence shown here is derived from an EMBL/GenBank/DDBJ whole genome shotgun (WGS) entry which is preliminary data.</text>
</comment>
<evidence type="ECO:0000313" key="1">
    <source>
        <dbReference type="EMBL" id="MBK1787647.1"/>
    </source>
</evidence>
<evidence type="ECO:0000313" key="2">
    <source>
        <dbReference type="Proteomes" id="UP000635245"/>
    </source>
</evidence>
<sequence>MTVARLTNAQWFAVSVFEAVIDLPGRISREPGSGAFGEGSPARYHVPTAPLILGAAVGAAVTAPASERTPLVVSAACTGVSAAVTVHLVRTVNVPLLTGAAPERSRQGLIDRWHALNKVRLVLLAGAGVALEVAARRRR</sequence>